<proteinExistence type="predicted"/>
<feature type="compositionally biased region" description="Polar residues" evidence="1">
    <location>
        <begin position="373"/>
        <end position="385"/>
    </location>
</feature>
<sequence>MTTNSAPSKRGNSNSNNDSFAALQLSIQRPGHEPQTLRLCFHSGWPSLSETISLHFDGRDDTVLHRNTSREANTIVNIGLGDAAGCQGSIRCMLLSPDSESVHNGGCCLQDSPPASSPKEAETQHPELKRRRPGTSYSKGYQADDSLDDDDDGDDGETSALPVKRRRCSSGSFGRNIAPMSASTAAPEYNCLVHLGLVKLYPTEHDVILNRLQPSVIHRSRAQTRQQRLLWPLTSYLRWFGNLTRLRSIPLRVAACAALVVGLAALLRALPHLPLARERPSQGGHTHASSPPPIRHLDLLALYSANLVRYASVPRILSLGFAARSLHELAGRYAPEPPAFACNSAGHFVPEEYFLSDLRLVLPDVIWDLRRNSGSTANPRSSSADDNVEDGDKTAPSLAALQDQVSRVLSRLTILNGKIRAFPKNWSSDVFLASSSRLLELVEVRKREPDVTVSAKYESPVTTPVTLVRPDWSRLAQDADVPESFSSVWAAYIIARSERRSPLHTPTPPHSSSTPPTDSNGQDRINNTHQSLLKMARRPLVTVNLDIPGEAAPGHHDHGYAKVPREQVLVLYAAVLDEAYALLSDIIARVNQTVAVVPDPIPPTVAPDEGMRSLLDNPSQYGIARIHRAAPFLRTIALARLADMRDRARSAVLVLRDVVARHSSSSTNSTVSGPTAIFPGWPIIAVDMEFVHHWIRTEYEECNLATKMRQVNFMAGIDEIESEDEGGRTPEGLVWSRWNMEDDREDPYMHSGSPCCHPEAKQAPTRWPLDPSIGHRKHSHALPDLLHQLLPLILAHPAARDPSHQQEHDQGTPVHLDVDLGLITEEGE</sequence>
<evidence type="ECO:0000256" key="1">
    <source>
        <dbReference type="SAM" id="MobiDB-lite"/>
    </source>
</evidence>
<reference evidence="2" key="1">
    <citation type="submission" date="2012-08" db="EMBL/GenBank/DDBJ databases">
        <title>Genome analysis of Colletotrichum orbiculare and Colletotrichum fructicola.</title>
        <authorList>
            <person name="Gan P.H.P."/>
            <person name="Ikeda K."/>
            <person name="Irieda H."/>
            <person name="Narusaka M."/>
            <person name="O'Connell R.J."/>
            <person name="Narusaka Y."/>
            <person name="Takano Y."/>
            <person name="Kubo Y."/>
            <person name="Shirasu K."/>
        </authorList>
    </citation>
    <scope>NUCLEOTIDE SEQUENCE</scope>
    <source>
        <strain evidence="2">Nara gc5</strain>
    </source>
</reference>
<feature type="compositionally biased region" description="Acidic residues" evidence="1">
    <location>
        <begin position="145"/>
        <end position="157"/>
    </location>
</feature>
<name>L2FSL9_COLFN</name>
<dbReference type="AlphaFoldDB" id="L2FSL9"/>
<feature type="region of interest" description="Disordered" evidence="1">
    <location>
        <begin position="103"/>
        <end position="163"/>
    </location>
</feature>
<gene>
    <name evidence="2" type="ORF">CGGC5_10370</name>
</gene>
<evidence type="ECO:0000313" key="2">
    <source>
        <dbReference type="EMBL" id="ELA29170.1"/>
    </source>
</evidence>
<dbReference type="HOGENOM" id="CLU_342251_0_0_1"/>
<feature type="region of interest" description="Disordered" evidence="1">
    <location>
        <begin position="373"/>
        <end position="393"/>
    </location>
</feature>
<organism evidence="2">
    <name type="scientific">Colletotrichum fructicola (strain Nara gc5)</name>
    <name type="common">Anthracnose fungus</name>
    <name type="synonym">Colletotrichum gloeosporioides (strain Nara gc5)</name>
    <dbReference type="NCBI Taxonomy" id="1213859"/>
    <lineage>
        <taxon>Eukaryota</taxon>
        <taxon>Fungi</taxon>
        <taxon>Dikarya</taxon>
        <taxon>Ascomycota</taxon>
        <taxon>Pezizomycotina</taxon>
        <taxon>Sordariomycetes</taxon>
        <taxon>Hypocreomycetidae</taxon>
        <taxon>Glomerellales</taxon>
        <taxon>Glomerellaceae</taxon>
        <taxon>Colletotrichum</taxon>
        <taxon>Colletotrichum gloeosporioides species complex</taxon>
    </lineage>
</organism>
<dbReference type="EMBL" id="KB020871">
    <property type="protein sequence ID" value="ELA29170.1"/>
    <property type="molecule type" value="Genomic_DNA"/>
</dbReference>
<protein>
    <submittedName>
        <fullName evidence="2">Uncharacterized protein</fullName>
    </submittedName>
</protein>
<feature type="region of interest" description="Disordered" evidence="1">
    <location>
        <begin position="500"/>
        <end position="525"/>
    </location>
</feature>
<accession>L2FSL9</accession>